<sequence>MIIQKKQTINNKNLIVLLICLAFFLPISIVAQTEQTMYWVGGPGNWEDLSHWSFQPGGGGSLPSSIPTRDTHVVIDAGSGFKGGTLASRLITLNTEHTIKSLTFADDLTSTTSPRITRSGNYNLRVNGDVTLQPYGQILLYNTHNLIMEPAEGETSTLTLNGSQLYSSFTKKGAGTLNIVGEVNSSYNMYFQGGIVNYDASSFYVYDTSATNDCIVNMPNVITFTSKTGGGMTISGTGVYKMPRCETLSVYMMTLTSLTPWDLPSLKTFDIGYSMYNGNVNSTINLPDGTKVKATSWNFLGNITPNPNKAEFEITNGSFFSKNGQSYYKVRFTNPVTKYAQIEGSSTIEELTSTRAGFYVVGTPLTIGTWTFAPSVTNIIFNGRTVIVQDDIIDTTPECEPHYRITTDTPGGTATIKKESGTVNLTNALISRINATGGAIFNVDGIDGGYNSGWNFKEQIGKDLYWVGDANDNEWNNMDNWSDTSGGTGGYCLPTKLDNVIFDKNSIISSEIKITTNPAYFHDIHIQDDLPNTDLTFILTSMNCYGSWYMKAGITINSNVLFYSYPGEIETITSNGSTFNIMYLIGAEGAGGTWILADDLRTIGDLQFRGGTFNTNDKDIYLGVNFNSNVAFEPSIALGGQRTLILGSSKISYRSIWRYSGTLDAGTSHITARGGADYNPEFTSNNSHIYYDVSFIPESTSIGTAKLSNILTFNKLTINTKKATINNNIQANVIDLGPNIGVTVASGKTITVIGDFITNTPDCSGLMEIAPSSSTSTFNLIKTTGVIHIPNVSLKGVQASGGATFSYYGLDEGGNSDNWIYTPVTAKDLYWIGTAGDGLWNTGSNWTTNNDGTPSESSCVPTQSDNVHFNSYSGSDGQIISLGTNSAYFNNFIAHDNAPVNIKITATTTGFDSYCYGNFIQLGEGMYIERCHLMGDVSNGKIINRSNSYFNNLTVSNTNAQWEFSGDMRISGTYMQSLAKQVDINMTTFTGGNILVHEGILNLNLKTLNGSSFELIKGIINASGVTMRVSKISSTGSDTSSLPRHLNIENATITTTDAFSYYGHPDITLNAANSHILVGKSFYGLAGHVYNKITTYNNNLTSMYIRGGITANEVILNHGRQILDNNTFGKLILMPKGLTLYIGAGTTQTITEDLILNGTPCTLNTIRAGTETGGTQLSATATIHYLKTNNHNRYDYTNIGGIIATGANLEFDVNTSNYGLNNEKVVFLEGAPGIVGLPDNFTCKTFNQEDVENEDNFISAEGFYGGPLSTYKWYYKHHNEENFKRLGIDSTTVVIDPKLYGINGTYKVEVVYDSTVFPICYSEDEIKMNYAPIIGSFTEASENKPHILNVNYCETDLKQLSYLVYELDEISTNFLENTEDIRLFFYETETSNEPLDPSTIMTEKTYYISFSDTISSCESPQRAIVNVSLDKMPLADAGPDINQSGKTFTMAGNQPGMNQQGEWTVISGDVTIADPTLYNTQVTLSASTNFATLEWRVANGTCIAKDRMNIGEKNYVPVNPHIMLKTKGN</sequence>
<accession>A0A212JVZ2</accession>
<organism evidence="1">
    <name type="scientific">uncultured Dysgonomonas sp</name>
    <dbReference type="NCBI Taxonomy" id="206096"/>
    <lineage>
        <taxon>Bacteria</taxon>
        <taxon>Pseudomonadati</taxon>
        <taxon>Bacteroidota</taxon>
        <taxon>Bacteroidia</taxon>
        <taxon>Bacteroidales</taxon>
        <taxon>Dysgonomonadaceae</taxon>
        <taxon>Dysgonomonas</taxon>
        <taxon>environmental samples</taxon>
    </lineage>
</organism>
<gene>
    <name evidence="1" type="ORF">KL86DYS1_30621</name>
</gene>
<proteinExistence type="predicted"/>
<evidence type="ECO:0000313" key="1">
    <source>
        <dbReference type="EMBL" id="SBW03609.1"/>
    </source>
</evidence>
<name>A0A212JVZ2_9BACT</name>
<protein>
    <submittedName>
        <fullName evidence="1">Uncharacterized protein</fullName>
    </submittedName>
</protein>
<reference evidence="1" key="1">
    <citation type="submission" date="2016-04" db="EMBL/GenBank/DDBJ databases">
        <authorList>
            <person name="Evans L.H."/>
            <person name="Alamgir A."/>
            <person name="Owens N."/>
            <person name="Weber N.D."/>
            <person name="Virtaneva K."/>
            <person name="Barbian K."/>
            <person name="Babar A."/>
            <person name="Rosenke K."/>
        </authorList>
    </citation>
    <scope>NUCLEOTIDE SEQUENCE</scope>
    <source>
        <strain evidence="1">86-1</strain>
    </source>
</reference>
<dbReference type="EMBL" id="FLUM01000003">
    <property type="protein sequence ID" value="SBW03609.1"/>
    <property type="molecule type" value="Genomic_DNA"/>
</dbReference>